<name>A0ABT0U2Q9_9BACT</name>
<dbReference type="Proteomes" id="UP001202961">
    <property type="component" value="Unassembled WGS sequence"/>
</dbReference>
<proteinExistence type="predicted"/>
<evidence type="ECO:0000313" key="1">
    <source>
        <dbReference type="EMBL" id="MCM2371088.1"/>
    </source>
</evidence>
<organism evidence="1 2">
    <name type="scientific">Aporhodopirellula aestuarii</name>
    <dbReference type="NCBI Taxonomy" id="2950107"/>
    <lineage>
        <taxon>Bacteria</taxon>
        <taxon>Pseudomonadati</taxon>
        <taxon>Planctomycetota</taxon>
        <taxon>Planctomycetia</taxon>
        <taxon>Pirellulales</taxon>
        <taxon>Pirellulaceae</taxon>
        <taxon>Aporhodopirellula</taxon>
    </lineage>
</organism>
<evidence type="ECO:0000313" key="2">
    <source>
        <dbReference type="Proteomes" id="UP001202961"/>
    </source>
</evidence>
<gene>
    <name evidence="1" type="ORF">NB063_10750</name>
</gene>
<dbReference type="EMBL" id="JAMQBK010000029">
    <property type="protein sequence ID" value="MCM2371088.1"/>
    <property type="molecule type" value="Genomic_DNA"/>
</dbReference>
<evidence type="ECO:0008006" key="3">
    <source>
        <dbReference type="Google" id="ProtNLM"/>
    </source>
</evidence>
<accession>A0ABT0U2Q9</accession>
<dbReference type="RefSeq" id="WP_250928731.1">
    <property type="nucleotide sequence ID" value="NZ_JAMQBK010000029.1"/>
</dbReference>
<keyword evidence="2" id="KW-1185">Reference proteome</keyword>
<reference evidence="1 2" key="1">
    <citation type="journal article" date="2022" name="Syst. Appl. Microbiol.">
        <title>Rhodopirellula aestuarii sp. nov., a novel member of the genus Rhodopirellula isolated from brackish sediments collected in the Tagus River estuary, Portugal.</title>
        <authorList>
            <person name="Vitorino I.R."/>
            <person name="Klimek D."/>
            <person name="Calusinska M."/>
            <person name="Lobo-da-Cunha A."/>
            <person name="Vasconcelos V."/>
            <person name="Lage O.M."/>
        </authorList>
    </citation>
    <scope>NUCLEOTIDE SEQUENCE [LARGE SCALE GENOMIC DNA]</scope>
    <source>
        <strain evidence="1 2">ICT_H3.1</strain>
    </source>
</reference>
<comment type="caution">
    <text evidence="1">The sequence shown here is derived from an EMBL/GenBank/DDBJ whole genome shotgun (WGS) entry which is preliminary data.</text>
</comment>
<protein>
    <recommendedName>
        <fullName evidence="3">Nucleotidyl transferase AbiEii/AbiGii toxin family protein</fullName>
    </recommendedName>
</protein>
<sequence>MAFRTHFADFTDHYVMIGGPDCSIAMESVGIQFRSTKDLDIVLCVETLDVPFTEAFWQFVRDGGYEIHEKATGEKQFYRFKKPKADDFPFMLELLCRSPELLEPIGESHLTPIPMDDSVSSLSAILLDETYYGFLISGKQLLDWVSIVGPGYLIPLKARAWLDLTDRKTSGESVDSRDIKKHKLDVFRLLTIVDPGFNSVIPDSVGTDLAQFLDRMSDEAIDMKAVGLGQRKKEDAVNELRRIYQLVSFIE</sequence>